<dbReference type="Gene3D" id="1.10.10.60">
    <property type="entry name" value="Homeodomain-like"/>
    <property type="match status" value="1"/>
</dbReference>
<dbReference type="InterPro" id="IPR001789">
    <property type="entry name" value="Sig_transdc_resp-reg_receiver"/>
</dbReference>
<gene>
    <name evidence="11" type="ORF">HMF3257_36035</name>
</gene>
<keyword evidence="12" id="KW-1185">Reference proteome</keyword>
<dbReference type="Pfam" id="PF12833">
    <property type="entry name" value="HTH_18"/>
    <property type="match status" value="1"/>
</dbReference>
<dbReference type="InterPro" id="IPR003594">
    <property type="entry name" value="HATPase_dom"/>
</dbReference>
<dbReference type="GO" id="GO:0000155">
    <property type="term" value="F:phosphorelay sensor kinase activity"/>
    <property type="evidence" value="ECO:0007669"/>
    <property type="project" value="TreeGrafter"/>
</dbReference>
<evidence type="ECO:0000259" key="9">
    <source>
        <dbReference type="PROSITE" id="PS50109"/>
    </source>
</evidence>
<dbReference type="Pfam" id="PF00072">
    <property type="entry name" value="Response_reg"/>
    <property type="match status" value="1"/>
</dbReference>
<organism evidence="11 12">
    <name type="scientific">Spirosoma telluris</name>
    <dbReference type="NCBI Taxonomy" id="2183553"/>
    <lineage>
        <taxon>Bacteria</taxon>
        <taxon>Pseudomonadati</taxon>
        <taxon>Bacteroidota</taxon>
        <taxon>Cytophagia</taxon>
        <taxon>Cytophagales</taxon>
        <taxon>Cytophagaceae</taxon>
        <taxon>Spirosoma</taxon>
    </lineage>
</organism>
<sequence>MPYIFDRFYQVDASQRRGYEGTGVGLALVRELVRLLDGEITANSQLEVGTTMTVVLPIRPATKSSLAVPSPANRLTTESSDQSTTGLISPGQFDPVERSGRMNAGLSDLEMGHQSSVLIVEDNDDLRTYIRSVLSPHYRILEAVDGLQGRDIAQQAMPDLIVTDLMMPRLDGLELCRALRSDNRTNHIPVVMLTAKAAIENRLEGLETGADDYLTKPFVPVELIVRLQNLLRRQENIRAYFQRQLALPIQERQAEAPEKPNPLTEQQQFFVKSLYATLEQYLDHPEFDVDALAAAGSMSSRNLNRKLNTLMGITANEFIRTYRLRRAADLLRTGLTPTETAYRVGFDNPSYFSRLFKETFTVTPSEYGKKNTSAPTDF</sequence>
<evidence type="ECO:0000256" key="1">
    <source>
        <dbReference type="ARBA" id="ARBA00000085"/>
    </source>
</evidence>
<dbReference type="PROSITE" id="PS50109">
    <property type="entry name" value="HIS_KIN"/>
    <property type="match status" value="1"/>
</dbReference>
<dbReference type="OrthoDB" id="9809670at2"/>
<name>A0A327NS25_9BACT</name>
<feature type="region of interest" description="Disordered" evidence="7">
    <location>
        <begin position="65"/>
        <end position="100"/>
    </location>
</feature>
<dbReference type="SMART" id="SM00342">
    <property type="entry name" value="HTH_ARAC"/>
    <property type="match status" value="1"/>
</dbReference>
<evidence type="ECO:0000256" key="3">
    <source>
        <dbReference type="ARBA" id="ARBA00022553"/>
    </source>
</evidence>
<dbReference type="InterPro" id="IPR018060">
    <property type="entry name" value="HTH_AraC"/>
</dbReference>
<feature type="domain" description="HTH araC/xylS-type" evidence="8">
    <location>
        <begin position="272"/>
        <end position="370"/>
    </location>
</feature>
<keyword evidence="3 6" id="KW-0597">Phosphoprotein</keyword>
<comment type="catalytic activity">
    <reaction evidence="1">
        <text>ATP + protein L-histidine = ADP + protein N-phospho-L-histidine.</text>
        <dbReference type="EC" id="2.7.13.3"/>
    </reaction>
</comment>
<dbReference type="Proteomes" id="UP000249016">
    <property type="component" value="Unassembled WGS sequence"/>
</dbReference>
<dbReference type="CDD" id="cd17574">
    <property type="entry name" value="REC_OmpR"/>
    <property type="match status" value="1"/>
</dbReference>
<proteinExistence type="predicted"/>
<feature type="domain" description="Histidine kinase" evidence="9">
    <location>
        <begin position="1"/>
        <end position="60"/>
    </location>
</feature>
<evidence type="ECO:0000256" key="2">
    <source>
        <dbReference type="ARBA" id="ARBA00012438"/>
    </source>
</evidence>
<reference evidence="11 12" key="1">
    <citation type="submission" date="2018-06" db="EMBL/GenBank/DDBJ databases">
        <title>Spirosoma sp. HMF3257 Genome sequencing and assembly.</title>
        <authorList>
            <person name="Kang H."/>
            <person name="Cha I."/>
            <person name="Kim H."/>
            <person name="Kang J."/>
            <person name="Joh K."/>
        </authorList>
    </citation>
    <scope>NUCLEOTIDE SEQUENCE [LARGE SCALE GENOMIC DNA]</scope>
    <source>
        <strain evidence="11 12">HMF3257</strain>
    </source>
</reference>
<dbReference type="PROSITE" id="PS01124">
    <property type="entry name" value="HTH_ARAC_FAMILY_2"/>
    <property type="match status" value="1"/>
</dbReference>
<evidence type="ECO:0000256" key="7">
    <source>
        <dbReference type="SAM" id="MobiDB-lite"/>
    </source>
</evidence>
<feature type="domain" description="Response regulatory" evidence="10">
    <location>
        <begin position="116"/>
        <end position="231"/>
    </location>
</feature>
<evidence type="ECO:0000256" key="5">
    <source>
        <dbReference type="ARBA" id="ARBA00023163"/>
    </source>
</evidence>
<evidence type="ECO:0000256" key="4">
    <source>
        <dbReference type="ARBA" id="ARBA00023015"/>
    </source>
</evidence>
<dbReference type="InterPro" id="IPR005467">
    <property type="entry name" value="His_kinase_dom"/>
</dbReference>
<evidence type="ECO:0000256" key="6">
    <source>
        <dbReference type="PROSITE-ProRule" id="PRU00169"/>
    </source>
</evidence>
<dbReference type="SUPFAM" id="SSF55874">
    <property type="entry name" value="ATPase domain of HSP90 chaperone/DNA topoisomerase II/histidine kinase"/>
    <property type="match status" value="1"/>
</dbReference>
<dbReference type="PANTHER" id="PTHR43547:SF2">
    <property type="entry name" value="HYBRID SIGNAL TRANSDUCTION HISTIDINE KINASE C"/>
    <property type="match status" value="1"/>
</dbReference>
<evidence type="ECO:0000313" key="12">
    <source>
        <dbReference type="Proteomes" id="UP000249016"/>
    </source>
</evidence>
<dbReference type="Pfam" id="PF02518">
    <property type="entry name" value="HATPase_c"/>
    <property type="match status" value="1"/>
</dbReference>
<protein>
    <recommendedName>
        <fullName evidence="2">histidine kinase</fullName>
        <ecNumber evidence="2">2.7.13.3</ecNumber>
    </recommendedName>
</protein>
<dbReference type="GO" id="GO:0003700">
    <property type="term" value="F:DNA-binding transcription factor activity"/>
    <property type="evidence" value="ECO:0007669"/>
    <property type="project" value="InterPro"/>
</dbReference>
<evidence type="ECO:0000313" key="11">
    <source>
        <dbReference type="EMBL" id="RAI78160.1"/>
    </source>
</evidence>
<dbReference type="Gene3D" id="3.30.565.10">
    <property type="entry name" value="Histidine kinase-like ATPase, C-terminal domain"/>
    <property type="match status" value="1"/>
</dbReference>
<dbReference type="SMART" id="SM00448">
    <property type="entry name" value="REC"/>
    <property type="match status" value="1"/>
</dbReference>
<dbReference type="InterPro" id="IPR011006">
    <property type="entry name" value="CheY-like_superfamily"/>
</dbReference>
<dbReference type="InterPro" id="IPR036890">
    <property type="entry name" value="HATPase_C_sf"/>
</dbReference>
<feature type="modified residue" description="4-aspartylphosphate" evidence="6">
    <location>
        <position position="164"/>
    </location>
</feature>
<dbReference type="EMBL" id="QLII01000001">
    <property type="protein sequence ID" value="RAI78160.1"/>
    <property type="molecule type" value="Genomic_DNA"/>
</dbReference>
<keyword evidence="4" id="KW-0805">Transcription regulation</keyword>
<dbReference type="InterPro" id="IPR004358">
    <property type="entry name" value="Sig_transdc_His_kin-like_C"/>
</dbReference>
<dbReference type="SUPFAM" id="SSF46689">
    <property type="entry name" value="Homeodomain-like"/>
    <property type="match status" value="1"/>
</dbReference>
<dbReference type="SUPFAM" id="SSF52172">
    <property type="entry name" value="CheY-like"/>
    <property type="match status" value="1"/>
</dbReference>
<evidence type="ECO:0000259" key="10">
    <source>
        <dbReference type="PROSITE" id="PS50110"/>
    </source>
</evidence>
<dbReference type="AlphaFoldDB" id="A0A327NS25"/>
<dbReference type="PRINTS" id="PR00344">
    <property type="entry name" value="BCTRLSENSOR"/>
</dbReference>
<evidence type="ECO:0000259" key="8">
    <source>
        <dbReference type="PROSITE" id="PS01124"/>
    </source>
</evidence>
<dbReference type="GO" id="GO:0043565">
    <property type="term" value="F:sequence-specific DNA binding"/>
    <property type="evidence" value="ECO:0007669"/>
    <property type="project" value="InterPro"/>
</dbReference>
<keyword evidence="5" id="KW-0804">Transcription</keyword>
<feature type="compositionally biased region" description="Polar residues" evidence="7">
    <location>
        <begin position="65"/>
        <end position="87"/>
    </location>
</feature>
<dbReference type="PANTHER" id="PTHR43547">
    <property type="entry name" value="TWO-COMPONENT HISTIDINE KINASE"/>
    <property type="match status" value="1"/>
</dbReference>
<dbReference type="Gene3D" id="3.40.50.2300">
    <property type="match status" value="1"/>
</dbReference>
<accession>A0A327NS25</accession>
<dbReference type="PROSITE" id="PS50110">
    <property type="entry name" value="RESPONSE_REGULATORY"/>
    <property type="match status" value="1"/>
</dbReference>
<dbReference type="InterPro" id="IPR009057">
    <property type="entry name" value="Homeodomain-like_sf"/>
</dbReference>
<dbReference type="EC" id="2.7.13.3" evidence="2"/>
<comment type="caution">
    <text evidence="11">The sequence shown here is derived from an EMBL/GenBank/DDBJ whole genome shotgun (WGS) entry which is preliminary data.</text>
</comment>